<keyword evidence="3" id="KW-1185">Reference proteome</keyword>
<dbReference type="Proteomes" id="UP000645828">
    <property type="component" value="Unassembled WGS sequence"/>
</dbReference>
<protein>
    <submittedName>
        <fullName evidence="2">(raccoon dog) hypothetical protein</fullName>
    </submittedName>
</protein>
<organism evidence="2 3">
    <name type="scientific">Nyctereutes procyonoides</name>
    <name type="common">Raccoon dog</name>
    <name type="synonym">Canis procyonoides</name>
    <dbReference type="NCBI Taxonomy" id="34880"/>
    <lineage>
        <taxon>Eukaryota</taxon>
        <taxon>Metazoa</taxon>
        <taxon>Chordata</taxon>
        <taxon>Craniata</taxon>
        <taxon>Vertebrata</taxon>
        <taxon>Euteleostomi</taxon>
        <taxon>Mammalia</taxon>
        <taxon>Eutheria</taxon>
        <taxon>Laurasiatheria</taxon>
        <taxon>Carnivora</taxon>
        <taxon>Caniformia</taxon>
        <taxon>Canidae</taxon>
        <taxon>Nyctereutes</taxon>
    </lineage>
</organism>
<gene>
    <name evidence="2" type="ORF">NYPRO_LOCUS26214</name>
</gene>
<dbReference type="InterPro" id="IPR031679">
    <property type="entry name" value="SSTK-IP"/>
</dbReference>
<name>A0A811ZY52_NYCPR</name>
<dbReference type="GO" id="GO:0005737">
    <property type="term" value="C:cytoplasm"/>
    <property type="evidence" value="ECO:0007669"/>
    <property type="project" value="TreeGrafter"/>
</dbReference>
<dbReference type="Pfam" id="PF15836">
    <property type="entry name" value="SSTK-IP"/>
    <property type="match status" value="1"/>
</dbReference>
<dbReference type="PANTHER" id="PTHR37368:SF1">
    <property type="entry name" value="TSSK6-ACTIVATING CO-CHAPERONE PROTEIN"/>
    <property type="match status" value="1"/>
</dbReference>
<feature type="region of interest" description="Disordered" evidence="1">
    <location>
        <begin position="39"/>
        <end position="62"/>
    </location>
</feature>
<feature type="compositionally biased region" description="Polar residues" evidence="1">
    <location>
        <begin position="42"/>
        <end position="52"/>
    </location>
</feature>
<proteinExistence type="predicted"/>
<comment type="caution">
    <text evidence="2">The sequence shown here is derived from an EMBL/GenBank/DDBJ whole genome shotgun (WGS) entry which is preliminary data.</text>
</comment>
<reference evidence="2" key="1">
    <citation type="submission" date="2020-12" db="EMBL/GenBank/DDBJ databases">
        <authorList>
            <consortium name="Molecular Ecology Group"/>
        </authorList>
    </citation>
    <scope>NUCLEOTIDE SEQUENCE</scope>
    <source>
        <strain evidence="2">TBG_1078</strain>
    </source>
</reference>
<accession>A0A811ZY52</accession>
<dbReference type="AlphaFoldDB" id="A0A811ZY52"/>
<dbReference type="PANTHER" id="PTHR37368">
    <property type="entry name" value="TSSK6-ACTIVATING CO-CHAPERONE PROTEIN"/>
    <property type="match status" value="1"/>
</dbReference>
<evidence type="ECO:0000256" key="1">
    <source>
        <dbReference type="SAM" id="MobiDB-lite"/>
    </source>
</evidence>
<sequence length="179" mass="19773">MEMHSVSSTEMFLGVLWKWFLSQRSLRKHIREFEQVDPGRRLSSTSADTTPSRCPEGAACQPAERKSQRGKQCCASVSSQPSPSFINLQASSPAATFLNIQSTKLPSGVEHKPKECLGLLACMYADRQLQAQLAQQQVAIWENLQASMTLLAPGRGSKKSSLPVLSRNLLLNHLSQFSK</sequence>
<dbReference type="EMBL" id="CAJHUB010000780">
    <property type="protein sequence ID" value="CAD7693422.1"/>
    <property type="molecule type" value="Genomic_DNA"/>
</dbReference>
<evidence type="ECO:0000313" key="3">
    <source>
        <dbReference type="Proteomes" id="UP000645828"/>
    </source>
</evidence>
<dbReference type="GO" id="GO:0051087">
    <property type="term" value="F:protein-folding chaperone binding"/>
    <property type="evidence" value="ECO:0007669"/>
    <property type="project" value="InterPro"/>
</dbReference>
<evidence type="ECO:0000313" key="2">
    <source>
        <dbReference type="EMBL" id="CAD7693422.1"/>
    </source>
</evidence>